<feature type="compositionally biased region" description="Low complexity" evidence="1">
    <location>
        <begin position="439"/>
        <end position="467"/>
    </location>
</feature>
<dbReference type="AlphaFoldDB" id="A0A0A1TF18"/>
<dbReference type="EMBL" id="CDHN01000005">
    <property type="protein sequence ID" value="CEJ93349.1"/>
    <property type="molecule type" value="Genomic_DNA"/>
</dbReference>
<dbReference type="STRING" id="1531966.A0A0A1TF18"/>
<dbReference type="Proteomes" id="UP000039046">
    <property type="component" value="Unassembled WGS sequence"/>
</dbReference>
<feature type="compositionally biased region" description="Basic residues" evidence="1">
    <location>
        <begin position="315"/>
        <end position="328"/>
    </location>
</feature>
<reference evidence="2 3" key="1">
    <citation type="journal article" date="2015" name="Genome Announc.">
        <title>Draft Genome Sequence and Gene Annotation of the Entomopathogenic Fungus Verticillium hemipterigenum.</title>
        <authorList>
            <person name="Horn F."/>
            <person name="Habel A."/>
            <person name="Scharf D.H."/>
            <person name="Dworschak J."/>
            <person name="Brakhage A.A."/>
            <person name="Guthke R."/>
            <person name="Hertweck C."/>
            <person name="Linde J."/>
        </authorList>
    </citation>
    <scope>NUCLEOTIDE SEQUENCE [LARGE SCALE GENOMIC DNA]</scope>
</reference>
<evidence type="ECO:0000256" key="1">
    <source>
        <dbReference type="SAM" id="MobiDB-lite"/>
    </source>
</evidence>
<proteinExistence type="predicted"/>
<feature type="region of interest" description="Disordered" evidence="1">
    <location>
        <begin position="218"/>
        <end position="651"/>
    </location>
</feature>
<keyword evidence="3" id="KW-1185">Reference proteome</keyword>
<feature type="compositionally biased region" description="Low complexity" evidence="1">
    <location>
        <begin position="269"/>
        <end position="283"/>
    </location>
</feature>
<protein>
    <submittedName>
        <fullName evidence="2">Uncharacterized protein</fullName>
    </submittedName>
</protein>
<feature type="compositionally biased region" description="Polar residues" evidence="1">
    <location>
        <begin position="292"/>
        <end position="312"/>
    </location>
</feature>
<feature type="compositionally biased region" description="Pro residues" evidence="1">
    <location>
        <begin position="358"/>
        <end position="370"/>
    </location>
</feature>
<accession>A0A0A1TF18</accession>
<evidence type="ECO:0000313" key="2">
    <source>
        <dbReference type="EMBL" id="CEJ93349.1"/>
    </source>
</evidence>
<organism evidence="2 3">
    <name type="scientific">[Torrubiella] hemipterigena</name>
    <dbReference type="NCBI Taxonomy" id="1531966"/>
    <lineage>
        <taxon>Eukaryota</taxon>
        <taxon>Fungi</taxon>
        <taxon>Dikarya</taxon>
        <taxon>Ascomycota</taxon>
        <taxon>Pezizomycotina</taxon>
        <taxon>Sordariomycetes</taxon>
        <taxon>Hypocreomycetidae</taxon>
        <taxon>Hypocreales</taxon>
        <taxon>Clavicipitaceae</taxon>
        <taxon>Clavicipitaceae incertae sedis</taxon>
        <taxon>'Torrubiella' clade</taxon>
    </lineage>
</organism>
<feature type="compositionally biased region" description="Polar residues" evidence="1">
    <location>
        <begin position="511"/>
        <end position="529"/>
    </location>
</feature>
<dbReference type="HOGENOM" id="CLU_410605_0_0_1"/>
<dbReference type="OrthoDB" id="5243398at2759"/>
<gene>
    <name evidence="2" type="ORF">VHEMI08942</name>
</gene>
<feature type="compositionally biased region" description="Low complexity" evidence="1">
    <location>
        <begin position="608"/>
        <end position="625"/>
    </location>
</feature>
<evidence type="ECO:0000313" key="3">
    <source>
        <dbReference type="Proteomes" id="UP000039046"/>
    </source>
</evidence>
<feature type="compositionally biased region" description="Polar residues" evidence="1">
    <location>
        <begin position="543"/>
        <end position="558"/>
    </location>
</feature>
<feature type="compositionally biased region" description="Polar residues" evidence="1">
    <location>
        <begin position="573"/>
        <end position="587"/>
    </location>
</feature>
<feature type="compositionally biased region" description="Polar residues" evidence="1">
    <location>
        <begin position="341"/>
        <end position="352"/>
    </location>
</feature>
<feature type="compositionally biased region" description="Low complexity" evidence="1">
    <location>
        <begin position="415"/>
        <end position="429"/>
    </location>
</feature>
<feature type="compositionally biased region" description="Low complexity" evidence="1">
    <location>
        <begin position="218"/>
        <end position="241"/>
    </location>
</feature>
<sequence length="651" mass="68482">MAGTDVADFSGQGLFATTDGRIRNPVPNKLQGMADDKNGNFAVMHIELGANERAERNAAAKRTSENTEAAAKLANKAGYQSVKRNKLAWNPQDGIGLTAQETKAEQARLLTLLRTVHPIVIVDQLCKALAYFGGIPGAPAPTDPRDFPPSAGVNGPGSAFVSWISEIFPNIDPKLPGSMASISAAMGIANSAGLPTLPPIPALAAPTATPAAETTAVLPPTQAKVEPTPTPTPAAKESAPPALNPDGTPVKRARGRPKGSKGKKKLEAEAAAAAGGVPGGSLATPMPGMPPSWSSQSLTQTPTGGDASVTTTPSGKKRGRPKGSKNKPKPAAEGDVAADTSIISDSQPTNEPQYGGMPNPPGKSPIPIPTPNMGHGIPRPQSWSEFGVPGSPKAAPDPKIPASRKRKNEKTNDGAASASTSNTTSATTSFTPVHPPQPLQLSQQHQHHQQQQSHQPQQQQHQQQQSPYGTANMDPLNKRRRMSKEAPPQPTFNRPGMPAVQLPNSPFGASPQLNSPASFKRPMQQSPHLSGSAMMNHPAGRISSPNTSAAGYNQTMALNPQEYFGGRPGQTFKPGSQQPGMARQTSNDGRDHQRAGPAPGFRPSASSQPPQQQQQQPQQQQQQQQFNYTDQNYLAVDYSSGAQGGMYRPMR</sequence>
<name>A0A0A1TF18_9HYPO</name>
<feature type="compositionally biased region" description="Basic residues" evidence="1">
    <location>
        <begin position="251"/>
        <end position="264"/>
    </location>
</feature>